<gene>
    <name evidence="4" type="ORF">HHT355_0900</name>
</gene>
<dbReference type="InterPro" id="IPR029044">
    <property type="entry name" value="Nucleotide-diphossugar_trans"/>
</dbReference>
<name>A0A0H5SUX1_HERHM</name>
<evidence type="ECO:0000256" key="1">
    <source>
        <dbReference type="ARBA" id="ARBA00022676"/>
    </source>
</evidence>
<dbReference type="CDD" id="cd00761">
    <property type="entry name" value="Glyco_tranf_GTA_type"/>
    <property type="match status" value="1"/>
</dbReference>
<keyword evidence="5" id="KW-1185">Reference proteome</keyword>
<evidence type="ECO:0000259" key="3">
    <source>
        <dbReference type="Pfam" id="PF00535"/>
    </source>
</evidence>
<keyword evidence="1" id="KW-0328">Glycosyltransferase</keyword>
<accession>A0A0H5SUX1</accession>
<dbReference type="AlphaFoldDB" id="A0A0H5SUX1"/>
<dbReference type="RefSeq" id="WP_103202217.1">
    <property type="nucleotide sequence ID" value="NZ_CVTD020000010.1"/>
</dbReference>
<evidence type="ECO:0000313" key="4">
    <source>
        <dbReference type="EMBL" id="CRZ34103.1"/>
    </source>
</evidence>
<dbReference type="EMBL" id="CVTD020000010">
    <property type="protein sequence ID" value="CRZ34103.1"/>
    <property type="molecule type" value="Genomic_DNA"/>
</dbReference>
<dbReference type="GO" id="GO:0016757">
    <property type="term" value="F:glycosyltransferase activity"/>
    <property type="evidence" value="ECO:0007669"/>
    <property type="project" value="UniProtKB-KW"/>
</dbReference>
<dbReference type="SUPFAM" id="SSF53448">
    <property type="entry name" value="Nucleotide-diphospho-sugar transferases"/>
    <property type="match status" value="1"/>
</dbReference>
<organism evidence="4 5">
    <name type="scientific">Herbinix hemicellulosilytica</name>
    <dbReference type="NCBI Taxonomy" id="1564487"/>
    <lineage>
        <taxon>Bacteria</taxon>
        <taxon>Bacillati</taxon>
        <taxon>Bacillota</taxon>
        <taxon>Clostridia</taxon>
        <taxon>Lachnospirales</taxon>
        <taxon>Lachnospiraceae</taxon>
        <taxon>Herbinix</taxon>
    </lineage>
</organism>
<dbReference type="Proteomes" id="UP000236497">
    <property type="component" value="Unassembled WGS sequence"/>
</dbReference>
<evidence type="ECO:0000313" key="5">
    <source>
        <dbReference type="Proteomes" id="UP000236497"/>
    </source>
</evidence>
<proteinExistence type="predicted"/>
<dbReference type="PANTHER" id="PTHR22916">
    <property type="entry name" value="GLYCOSYLTRANSFERASE"/>
    <property type="match status" value="1"/>
</dbReference>
<dbReference type="Gene3D" id="3.90.550.10">
    <property type="entry name" value="Spore Coat Polysaccharide Biosynthesis Protein SpsA, Chain A"/>
    <property type="match status" value="1"/>
</dbReference>
<feature type="domain" description="Glycosyltransferase 2-like" evidence="3">
    <location>
        <begin position="5"/>
        <end position="146"/>
    </location>
</feature>
<dbReference type="OrthoDB" id="1640114at2"/>
<reference evidence="4 5" key="1">
    <citation type="submission" date="2015-06" db="EMBL/GenBank/DDBJ databases">
        <authorList>
            <person name="Wibberg Daniel"/>
        </authorList>
    </citation>
    <scope>NUCLEOTIDE SEQUENCE [LARGE SCALE GENOMIC DNA]</scope>
    <source>
        <strain evidence="4 5">T3/55T</strain>
    </source>
</reference>
<dbReference type="Pfam" id="PF00535">
    <property type="entry name" value="Glycos_transf_2"/>
    <property type="match status" value="1"/>
</dbReference>
<sequence>MIKLSVIIPVYNVEAYLTKCIDSVLNQIYGGLEIILVDDGSTDNSPYICDCYAAKDRRIKVIHKINEGTSVARNAGIDAATGDYIVFLDADDFWLETSIHDLMKIADETRADVIIGNAIKYYDADDKYGPYPNNLKYNPDHKTTRDKLLYILNPNNRFQWHIWKCIFRADLIKNNRIYFKEGLLFQDVEWLPRVLSKAKKIEIVDRFFVCYRVRPNSNMTDAYKTIKRHKDLLKVIYHLSDYFSKIDMDKKLKHSFYTNFAELYMYVFLRQALLQDKDSKSLLKRFSYYIYFYQGKYSKQIKFLYKLLGYGVLCKIINVADKTALFIRRIRGWKYA</sequence>
<dbReference type="PANTHER" id="PTHR22916:SF51">
    <property type="entry name" value="GLYCOSYLTRANSFERASE EPSH-RELATED"/>
    <property type="match status" value="1"/>
</dbReference>
<dbReference type="InterPro" id="IPR001173">
    <property type="entry name" value="Glyco_trans_2-like"/>
</dbReference>
<keyword evidence="2" id="KW-0808">Transferase</keyword>
<protein>
    <recommendedName>
        <fullName evidence="3">Glycosyltransferase 2-like domain-containing protein</fullName>
    </recommendedName>
</protein>
<evidence type="ECO:0000256" key="2">
    <source>
        <dbReference type="ARBA" id="ARBA00022679"/>
    </source>
</evidence>